<evidence type="ECO:0000256" key="1">
    <source>
        <dbReference type="SAM" id="MobiDB-lite"/>
    </source>
</evidence>
<evidence type="ECO:0000313" key="3">
    <source>
        <dbReference type="EMBL" id="OAK53795.1"/>
    </source>
</evidence>
<protein>
    <recommendedName>
        <fullName evidence="2">DUF8175 domain-containing protein</fullName>
    </recommendedName>
</protein>
<reference evidence="3 4" key="1">
    <citation type="submission" date="2016-03" db="EMBL/GenBank/DDBJ databases">
        <title>Genome sequence of Rhodococcus kyotonensis KB10.</title>
        <authorList>
            <person name="Jeong H."/>
            <person name="Hong C.E."/>
            <person name="Jo S.H."/>
            <person name="Park J.M."/>
        </authorList>
    </citation>
    <scope>NUCLEOTIDE SEQUENCE [LARGE SCALE GENOMIC DNA]</scope>
    <source>
        <strain evidence="3 4">KB10</strain>
    </source>
</reference>
<dbReference type="AlphaFoldDB" id="A0A177YE73"/>
<feature type="region of interest" description="Disordered" evidence="1">
    <location>
        <begin position="33"/>
        <end position="69"/>
    </location>
</feature>
<accession>A0A177YE73</accession>
<feature type="compositionally biased region" description="Low complexity" evidence="1">
    <location>
        <begin position="37"/>
        <end position="56"/>
    </location>
</feature>
<organism evidence="3 4">
    <name type="scientific">Rhodococcoides kyotonense</name>
    <dbReference type="NCBI Taxonomy" id="398843"/>
    <lineage>
        <taxon>Bacteria</taxon>
        <taxon>Bacillati</taxon>
        <taxon>Actinomycetota</taxon>
        <taxon>Actinomycetes</taxon>
        <taxon>Mycobacteriales</taxon>
        <taxon>Nocardiaceae</taxon>
        <taxon>Rhodococcoides</taxon>
    </lineage>
</organism>
<evidence type="ECO:0000259" key="2">
    <source>
        <dbReference type="Pfam" id="PF26526"/>
    </source>
</evidence>
<feature type="domain" description="DUF8175" evidence="2">
    <location>
        <begin position="78"/>
        <end position="275"/>
    </location>
</feature>
<gene>
    <name evidence="3" type="ORF">A3K89_21995</name>
</gene>
<dbReference type="Proteomes" id="UP000077519">
    <property type="component" value="Unassembled WGS sequence"/>
</dbReference>
<dbReference type="RefSeq" id="WP_068426759.1">
    <property type="nucleotide sequence ID" value="NZ_LVHI01000015.1"/>
</dbReference>
<keyword evidence="4" id="KW-1185">Reference proteome</keyword>
<dbReference type="Pfam" id="PF26526">
    <property type="entry name" value="DUF8175"/>
    <property type="match status" value="1"/>
</dbReference>
<sequence length="278" mass="29176">MSALTRKLLIGLAAFVVVAVVGAIVFVIPNMKDDDPAQTAETSPTTSTPSAPTDTTLNTGAPGFGLPDADLSGRTVMVPVNPAGWPLPLSDPAGPRVECTNDGTPVTSPEEMMIQRNFGVATLYSKTDGPSYLDGLVLAGYTRTPQGAALAAANFLPRGMAGGAVAIEASEKLLLGGSEATGPDARTIEEGKPVNTETVALRAPMGFKILSCTDSFVVVELALIRDVDDSGRRMQNPTYTGIRMNMVWDQGTWKAREATGPAQFGPYNSLDGFTRWAL</sequence>
<proteinExistence type="predicted"/>
<comment type="caution">
    <text evidence="3">The sequence shown here is derived from an EMBL/GenBank/DDBJ whole genome shotgun (WGS) entry which is preliminary data.</text>
</comment>
<dbReference type="InterPro" id="IPR058488">
    <property type="entry name" value="DUF8175"/>
</dbReference>
<evidence type="ECO:0000313" key="4">
    <source>
        <dbReference type="Proteomes" id="UP000077519"/>
    </source>
</evidence>
<dbReference type="EMBL" id="LVHI01000015">
    <property type="protein sequence ID" value="OAK53795.1"/>
    <property type="molecule type" value="Genomic_DNA"/>
</dbReference>
<name>A0A177YE73_9NOCA</name>